<reference evidence="2" key="1">
    <citation type="submission" date="2022-10" db="EMBL/GenBank/DDBJ databases">
        <title>Flavobacterium sp. nov., a bacterium isolated from lake sediment.</title>
        <authorList>
            <person name="Qu J.-H."/>
        </authorList>
    </citation>
    <scope>NUCLEOTIDE SEQUENCE</scope>
    <source>
        <strain evidence="2">TH16-21</strain>
    </source>
</reference>
<name>A0ABT3EGZ5_9FLAO</name>
<dbReference type="InterPro" id="IPR006342">
    <property type="entry name" value="FkbM_mtfrase"/>
</dbReference>
<accession>A0ABT3EGZ5</accession>
<evidence type="ECO:0000259" key="1">
    <source>
        <dbReference type="Pfam" id="PF05050"/>
    </source>
</evidence>
<dbReference type="GO" id="GO:0008168">
    <property type="term" value="F:methyltransferase activity"/>
    <property type="evidence" value="ECO:0007669"/>
    <property type="project" value="UniProtKB-KW"/>
</dbReference>
<dbReference type="PANTHER" id="PTHR36973">
    <property type="entry name" value="SLL1456 PROTEIN-RELATED"/>
    <property type="match status" value="1"/>
</dbReference>
<dbReference type="PANTHER" id="PTHR36973:SF4">
    <property type="entry name" value="NODULATION PROTEIN"/>
    <property type="match status" value="1"/>
</dbReference>
<dbReference type="Pfam" id="PF05050">
    <property type="entry name" value="Methyltransf_21"/>
    <property type="match status" value="1"/>
</dbReference>
<dbReference type="NCBIfam" id="TIGR01444">
    <property type="entry name" value="fkbM_fam"/>
    <property type="match status" value="1"/>
</dbReference>
<proteinExistence type="predicted"/>
<keyword evidence="3" id="KW-1185">Reference proteome</keyword>
<keyword evidence="2" id="KW-0808">Transferase</keyword>
<keyword evidence="2" id="KW-0489">Methyltransferase</keyword>
<dbReference type="Proteomes" id="UP001165677">
    <property type="component" value="Unassembled WGS sequence"/>
</dbReference>
<dbReference type="InterPro" id="IPR029063">
    <property type="entry name" value="SAM-dependent_MTases_sf"/>
</dbReference>
<evidence type="ECO:0000313" key="3">
    <source>
        <dbReference type="Proteomes" id="UP001165677"/>
    </source>
</evidence>
<organism evidence="2 3">
    <name type="scientific">Flavobacterium lacisediminis</name>
    <dbReference type="NCBI Taxonomy" id="2989705"/>
    <lineage>
        <taxon>Bacteria</taxon>
        <taxon>Pseudomonadati</taxon>
        <taxon>Bacteroidota</taxon>
        <taxon>Flavobacteriia</taxon>
        <taxon>Flavobacteriales</taxon>
        <taxon>Flavobacteriaceae</taxon>
        <taxon>Flavobacterium</taxon>
    </lineage>
</organism>
<dbReference type="EMBL" id="JAPCIO010000003">
    <property type="protein sequence ID" value="MCW1147859.1"/>
    <property type="molecule type" value="Genomic_DNA"/>
</dbReference>
<comment type="caution">
    <text evidence="2">The sequence shown here is derived from an EMBL/GenBank/DDBJ whole genome shotgun (WGS) entry which is preliminary data.</text>
</comment>
<dbReference type="SUPFAM" id="SSF53335">
    <property type="entry name" value="S-adenosyl-L-methionine-dependent methyltransferases"/>
    <property type="match status" value="1"/>
</dbReference>
<evidence type="ECO:0000313" key="2">
    <source>
        <dbReference type="EMBL" id="MCW1147859.1"/>
    </source>
</evidence>
<gene>
    <name evidence="2" type="ORF">OJ995_06475</name>
</gene>
<protein>
    <submittedName>
        <fullName evidence="2">FkbM family methyltransferase</fullName>
    </submittedName>
</protein>
<sequence>MKKIIKKIAIKFFNPIAKRLGYVRGQQIVYAKEAFEKNSLLEIFFDNIKQMGFTPKHIIDVGANHGTWTRETLKYFPEAYYTLIEPQEWLKPSLQDILDSNSKVTFNAVGAGDKSGSFMFTIVNRDDSCSFRYTEEEAKAGGFKQVEIPIVTLNEIVAKNATLPFPDLVKIDAEGLDINVLEGASDLMGKTEVFLVEAAMFCKEFDNTLLKMVDYMDKKGYSLFEITDLNRPFQPQVLWLVELAFIKKGGIIDSYKIDFAI</sequence>
<dbReference type="GO" id="GO:0032259">
    <property type="term" value="P:methylation"/>
    <property type="evidence" value="ECO:0007669"/>
    <property type="project" value="UniProtKB-KW"/>
</dbReference>
<dbReference type="Gene3D" id="3.40.50.150">
    <property type="entry name" value="Vaccinia Virus protein VP39"/>
    <property type="match status" value="1"/>
</dbReference>
<dbReference type="InterPro" id="IPR053188">
    <property type="entry name" value="FkbM_Methyltransferase"/>
</dbReference>
<dbReference type="RefSeq" id="WP_264368689.1">
    <property type="nucleotide sequence ID" value="NZ_JAPCIO010000003.1"/>
</dbReference>
<feature type="domain" description="Methyltransferase FkbM" evidence="1">
    <location>
        <begin position="60"/>
        <end position="222"/>
    </location>
</feature>